<dbReference type="Proteomes" id="UP001054945">
    <property type="component" value="Unassembled WGS sequence"/>
</dbReference>
<reference evidence="1 2" key="1">
    <citation type="submission" date="2021-06" db="EMBL/GenBank/DDBJ databases">
        <title>Caerostris extrusa draft genome.</title>
        <authorList>
            <person name="Kono N."/>
            <person name="Arakawa K."/>
        </authorList>
    </citation>
    <scope>NUCLEOTIDE SEQUENCE [LARGE SCALE GENOMIC DNA]</scope>
</reference>
<comment type="caution">
    <text evidence="1">The sequence shown here is derived from an EMBL/GenBank/DDBJ whole genome shotgun (WGS) entry which is preliminary data.</text>
</comment>
<sequence length="127" mass="14453">MRLSSFDFVAYCSCSGNVQGPTPSIEEPQGPYPVVRSRENGSRALVVQDFAQEVHGIFKYYPEILEILEPYGLRTSSLYFSFPIDPEIVKILELYRLKTFYLFPFIIDPEILEILESYGLTTLSLGA</sequence>
<organism evidence="1 2">
    <name type="scientific">Caerostris extrusa</name>
    <name type="common">Bark spider</name>
    <name type="synonym">Caerostris bankana</name>
    <dbReference type="NCBI Taxonomy" id="172846"/>
    <lineage>
        <taxon>Eukaryota</taxon>
        <taxon>Metazoa</taxon>
        <taxon>Ecdysozoa</taxon>
        <taxon>Arthropoda</taxon>
        <taxon>Chelicerata</taxon>
        <taxon>Arachnida</taxon>
        <taxon>Araneae</taxon>
        <taxon>Araneomorphae</taxon>
        <taxon>Entelegynae</taxon>
        <taxon>Araneoidea</taxon>
        <taxon>Araneidae</taxon>
        <taxon>Caerostris</taxon>
    </lineage>
</organism>
<proteinExistence type="predicted"/>
<dbReference type="EMBL" id="BPLR01013512">
    <property type="protein sequence ID" value="GIY61764.1"/>
    <property type="molecule type" value="Genomic_DNA"/>
</dbReference>
<evidence type="ECO:0000313" key="1">
    <source>
        <dbReference type="EMBL" id="GIY61764.1"/>
    </source>
</evidence>
<dbReference type="AlphaFoldDB" id="A0AAV4UVG9"/>
<keyword evidence="2" id="KW-1185">Reference proteome</keyword>
<gene>
    <name evidence="1" type="ORF">CEXT_699181</name>
</gene>
<evidence type="ECO:0000313" key="2">
    <source>
        <dbReference type="Proteomes" id="UP001054945"/>
    </source>
</evidence>
<accession>A0AAV4UVG9</accession>
<name>A0AAV4UVG9_CAEEX</name>
<protein>
    <submittedName>
        <fullName evidence="1">Uncharacterized protein</fullName>
    </submittedName>
</protein>